<dbReference type="STRING" id="1802617.A2886_02380"/>
<dbReference type="PROSITE" id="PS00409">
    <property type="entry name" value="PROKAR_NTER_METHYL"/>
    <property type="match status" value="1"/>
</dbReference>
<keyword evidence="1" id="KW-1133">Transmembrane helix</keyword>
<sequence>MLKTLRSNSAGFTLIELLIVISVIAALSVVLVSIVDPVGSQGKARDGVRLSHVKNLAEAIESYRQIEGSYPLDADPQNPASTLRTTYIRTWPSPLANDGTEDPAWAYIYAQAGTGFVLYSPNSRGGCYKYQTDWRNAMNCPIAECSTDISSASDCSEL</sequence>
<dbReference type="InterPro" id="IPR012902">
    <property type="entry name" value="N_methyl_site"/>
</dbReference>
<feature type="transmembrane region" description="Helical" evidence="1">
    <location>
        <begin position="12"/>
        <end position="35"/>
    </location>
</feature>
<accession>A0A1F4URL0</accession>
<keyword evidence="1" id="KW-0812">Transmembrane</keyword>
<organism evidence="2 3">
    <name type="scientific">candidate division WWE3 bacterium RIFCSPHIGHO2_01_FULL_42_13</name>
    <dbReference type="NCBI Taxonomy" id="1802617"/>
    <lineage>
        <taxon>Bacteria</taxon>
        <taxon>Katanobacteria</taxon>
    </lineage>
</organism>
<reference evidence="2 3" key="1">
    <citation type="journal article" date="2016" name="Nat. Commun.">
        <title>Thousands of microbial genomes shed light on interconnected biogeochemical processes in an aquifer system.</title>
        <authorList>
            <person name="Anantharaman K."/>
            <person name="Brown C.T."/>
            <person name="Hug L.A."/>
            <person name="Sharon I."/>
            <person name="Castelle C.J."/>
            <person name="Probst A.J."/>
            <person name="Thomas B.C."/>
            <person name="Singh A."/>
            <person name="Wilkins M.J."/>
            <person name="Karaoz U."/>
            <person name="Brodie E.L."/>
            <person name="Williams K.H."/>
            <person name="Hubbard S.S."/>
            <person name="Banfield J.F."/>
        </authorList>
    </citation>
    <scope>NUCLEOTIDE SEQUENCE [LARGE SCALE GENOMIC DNA]</scope>
</reference>
<dbReference type="Gene3D" id="3.30.700.10">
    <property type="entry name" value="Glycoprotein, Type 4 Pilin"/>
    <property type="match status" value="1"/>
</dbReference>
<dbReference type="AlphaFoldDB" id="A0A1F4URL0"/>
<dbReference type="SUPFAM" id="SSF54523">
    <property type="entry name" value="Pili subunits"/>
    <property type="match status" value="1"/>
</dbReference>
<evidence type="ECO:0000256" key="1">
    <source>
        <dbReference type="SAM" id="Phobius"/>
    </source>
</evidence>
<dbReference type="InterPro" id="IPR045584">
    <property type="entry name" value="Pilin-like"/>
</dbReference>
<name>A0A1F4URL0_UNCKA</name>
<gene>
    <name evidence="2" type="ORF">A2886_02380</name>
</gene>
<dbReference type="NCBIfam" id="TIGR02532">
    <property type="entry name" value="IV_pilin_GFxxxE"/>
    <property type="match status" value="1"/>
</dbReference>
<dbReference type="EMBL" id="MEVA01000006">
    <property type="protein sequence ID" value="OGC47611.1"/>
    <property type="molecule type" value="Genomic_DNA"/>
</dbReference>
<proteinExistence type="predicted"/>
<keyword evidence="1" id="KW-0472">Membrane</keyword>
<dbReference type="Proteomes" id="UP000176608">
    <property type="component" value="Unassembled WGS sequence"/>
</dbReference>
<evidence type="ECO:0008006" key="4">
    <source>
        <dbReference type="Google" id="ProtNLM"/>
    </source>
</evidence>
<evidence type="ECO:0000313" key="2">
    <source>
        <dbReference type="EMBL" id="OGC47611.1"/>
    </source>
</evidence>
<dbReference type="Pfam" id="PF07963">
    <property type="entry name" value="N_methyl"/>
    <property type="match status" value="1"/>
</dbReference>
<evidence type="ECO:0000313" key="3">
    <source>
        <dbReference type="Proteomes" id="UP000176608"/>
    </source>
</evidence>
<protein>
    <recommendedName>
        <fullName evidence="4">Type II secretion system protein GspG C-terminal domain-containing protein</fullName>
    </recommendedName>
</protein>
<comment type="caution">
    <text evidence="2">The sequence shown here is derived from an EMBL/GenBank/DDBJ whole genome shotgun (WGS) entry which is preliminary data.</text>
</comment>